<dbReference type="GO" id="GO:0006508">
    <property type="term" value="P:proteolysis"/>
    <property type="evidence" value="ECO:0007669"/>
    <property type="project" value="InterPro"/>
</dbReference>
<keyword evidence="5 12" id="KW-0812">Transmembrane</keyword>
<keyword evidence="4" id="KW-1003">Cell membrane</keyword>
<dbReference type="InterPro" id="IPR027417">
    <property type="entry name" value="P-loop_NTPase"/>
</dbReference>
<dbReference type="GO" id="GO:0043213">
    <property type="term" value="P:bacteriocin transport"/>
    <property type="evidence" value="ECO:0007669"/>
    <property type="project" value="UniProtKB-KW"/>
</dbReference>
<dbReference type="SMART" id="SM00382">
    <property type="entry name" value="AAA"/>
    <property type="match status" value="1"/>
</dbReference>
<dbReference type="EMBL" id="CP053542">
    <property type="protein sequence ID" value="QJY38026.1"/>
    <property type="molecule type" value="Genomic_DNA"/>
</dbReference>
<dbReference type="InterPro" id="IPR010132">
    <property type="entry name" value="ATPase_T1SS_HlyB"/>
</dbReference>
<dbReference type="Gene3D" id="3.90.70.10">
    <property type="entry name" value="Cysteine proteinases"/>
    <property type="match status" value="1"/>
</dbReference>
<dbReference type="InterPro" id="IPR036640">
    <property type="entry name" value="ABC1_TM_sf"/>
</dbReference>
<keyword evidence="8" id="KW-0653">Protein transport</keyword>
<dbReference type="InterPro" id="IPR003439">
    <property type="entry name" value="ABC_transporter-like_ATP-bd"/>
</dbReference>
<dbReference type="InterPro" id="IPR039421">
    <property type="entry name" value="Type_1_exporter"/>
</dbReference>
<dbReference type="RefSeq" id="WP_171802447.1">
    <property type="nucleotide sequence ID" value="NZ_CP053542.1"/>
</dbReference>
<dbReference type="Pfam" id="PF03412">
    <property type="entry name" value="Peptidase_C39"/>
    <property type="match status" value="1"/>
</dbReference>
<name>A0AAE7AZ00_9VIBR</name>
<dbReference type="PANTHER" id="PTHR24221">
    <property type="entry name" value="ATP-BINDING CASSETTE SUB-FAMILY B"/>
    <property type="match status" value="1"/>
</dbReference>
<dbReference type="GO" id="GO:0030256">
    <property type="term" value="C:type I protein secretion system complex"/>
    <property type="evidence" value="ECO:0007669"/>
    <property type="project" value="InterPro"/>
</dbReference>
<dbReference type="SUPFAM" id="SSF52540">
    <property type="entry name" value="P-loop containing nucleoside triphosphate hydrolases"/>
    <property type="match status" value="1"/>
</dbReference>
<organism evidence="16 17">
    <name type="scientific">Vibrio europaeus</name>
    <dbReference type="NCBI Taxonomy" id="300876"/>
    <lineage>
        <taxon>Bacteria</taxon>
        <taxon>Pseudomonadati</taxon>
        <taxon>Pseudomonadota</taxon>
        <taxon>Gammaproteobacteria</taxon>
        <taxon>Vibrionales</taxon>
        <taxon>Vibrionaceae</taxon>
        <taxon>Vibrio</taxon>
        <taxon>Vibrio oreintalis group</taxon>
    </lineage>
</organism>
<evidence type="ECO:0000256" key="3">
    <source>
        <dbReference type="ARBA" id="ARBA00022448"/>
    </source>
</evidence>
<dbReference type="GO" id="GO:0005524">
    <property type="term" value="F:ATP binding"/>
    <property type="evidence" value="ECO:0007669"/>
    <property type="project" value="UniProtKB-KW"/>
</dbReference>
<keyword evidence="7" id="KW-0067">ATP-binding</keyword>
<feature type="domain" description="Peptidase C39" evidence="15">
    <location>
        <begin position="4"/>
        <end position="123"/>
    </location>
</feature>
<dbReference type="NCBIfam" id="TIGR01846">
    <property type="entry name" value="type_I_sec_HlyB"/>
    <property type="match status" value="1"/>
</dbReference>
<comment type="similarity">
    <text evidence="2">Belongs to the ABC transporter superfamily. Protein-1 exporter (TC 3.A.1.109) family.</text>
</comment>
<keyword evidence="16" id="KW-0614">Plasmid</keyword>
<dbReference type="PROSITE" id="PS50929">
    <property type="entry name" value="ABC_TM1F"/>
    <property type="match status" value="1"/>
</dbReference>
<evidence type="ECO:0000256" key="12">
    <source>
        <dbReference type="SAM" id="Phobius"/>
    </source>
</evidence>
<dbReference type="InterPro" id="IPR005074">
    <property type="entry name" value="Peptidase_C39"/>
</dbReference>
<dbReference type="Gene3D" id="1.20.1560.10">
    <property type="entry name" value="ABC transporter type 1, transmembrane domain"/>
    <property type="match status" value="1"/>
</dbReference>
<evidence type="ECO:0000256" key="8">
    <source>
        <dbReference type="ARBA" id="ARBA00022927"/>
    </source>
</evidence>
<evidence type="ECO:0000256" key="6">
    <source>
        <dbReference type="ARBA" id="ARBA00022741"/>
    </source>
</evidence>
<feature type="transmembrane region" description="Helical" evidence="12">
    <location>
        <begin position="289"/>
        <end position="308"/>
    </location>
</feature>
<evidence type="ECO:0000256" key="9">
    <source>
        <dbReference type="ARBA" id="ARBA00022989"/>
    </source>
</evidence>
<dbReference type="InterPro" id="IPR017871">
    <property type="entry name" value="ABC_transporter-like_CS"/>
</dbReference>
<dbReference type="PROSITE" id="PS50990">
    <property type="entry name" value="PEPTIDASE_C39"/>
    <property type="match status" value="1"/>
</dbReference>
<protein>
    <submittedName>
        <fullName evidence="16">Type I secretion system permease/ATPase</fullName>
    </submittedName>
</protein>
<evidence type="ECO:0000259" key="13">
    <source>
        <dbReference type="PROSITE" id="PS50893"/>
    </source>
</evidence>
<dbReference type="GO" id="GO:0008233">
    <property type="term" value="F:peptidase activity"/>
    <property type="evidence" value="ECO:0007669"/>
    <property type="project" value="InterPro"/>
</dbReference>
<keyword evidence="3" id="KW-0813">Transport</keyword>
<evidence type="ECO:0000256" key="10">
    <source>
        <dbReference type="ARBA" id="ARBA00023136"/>
    </source>
</evidence>
<dbReference type="GO" id="GO:0030253">
    <property type="term" value="P:protein secretion by the type I secretion system"/>
    <property type="evidence" value="ECO:0007669"/>
    <property type="project" value="InterPro"/>
</dbReference>
<evidence type="ECO:0000256" key="7">
    <source>
        <dbReference type="ARBA" id="ARBA00022840"/>
    </source>
</evidence>
<geneLocation type="plasmid" evidence="17">
    <name>pveu</name>
</geneLocation>
<evidence type="ECO:0000256" key="5">
    <source>
        <dbReference type="ARBA" id="ARBA00022692"/>
    </source>
</evidence>
<evidence type="ECO:0000259" key="14">
    <source>
        <dbReference type="PROSITE" id="PS50929"/>
    </source>
</evidence>
<dbReference type="InterPro" id="IPR011527">
    <property type="entry name" value="ABC1_TM_dom"/>
</dbReference>
<dbReference type="GO" id="GO:0005886">
    <property type="term" value="C:plasma membrane"/>
    <property type="evidence" value="ECO:0007669"/>
    <property type="project" value="UniProtKB-SubCell"/>
</dbReference>
<dbReference type="Proteomes" id="UP000501443">
    <property type="component" value="Plasmid pveu"/>
</dbReference>
<evidence type="ECO:0000313" key="17">
    <source>
        <dbReference type="Proteomes" id="UP000501443"/>
    </source>
</evidence>
<dbReference type="SUPFAM" id="SSF90123">
    <property type="entry name" value="ABC transporter transmembrane region"/>
    <property type="match status" value="1"/>
</dbReference>
<dbReference type="Pfam" id="PF00664">
    <property type="entry name" value="ABC_membrane"/>
    <property type="match status" value="1"/>
</dbReference>
<reference evidence="16 17" key="1">
    <citation type="submission" date="2020-05" db="EMBL/GenBank/DDBJ databases">
        <title>First description outside Europe of the emergent pathogen for shellfish aquaculture Vibrio europaeus.</title>
        <authorList>
            <person name="Dubert J."/>
            <person name="Rojas R."/>
        </authorList>
    </citation>
    <scope>NUCLEOTIDE SEQUENCE [LARGE SCALE GENOMIC DNA]</scope>
    <source>
        <strain evidence="16 17">NPI-1</strain>
        <plasmid evidence="17">pveu</plasmid>
    </source>
</reference>
<evidence type="ECO:0000256" key="1">
    <source>
        <dbReference type="ARBA" id="ARBA00004651"/>
    </source>
</evidence>
<feature type="domain" description="ABC transporter" evidence="13">
    <location>
        <begin position="466"/>
        <end position="685"/>
    </location>
</feature>
<proteinExistence type="inferred from homology"/>
<dbReference type="GO" id="GO:0140359">
    <property type="term" value="F:ABC-type transporter activity"/>
    <property type="evidence" value="ECO:0007669"/>
    <property type="project" value="InterPro"/>
</dbReference>
<dbReference type="PROSITE" id="PS00211">
    <property type="entry name" value="ABC_TRANSPORTER_1"/>
    <property type="match status" value="1"/>
</dbReference>
<gene>
    <name evidence="16" type="ORF">HOO69_15680</name>
</gene>
<keyword evidence="6" id="KW-0547">Nucleotide-binding</keyword>
<keyword evidence="9 12" id="KW-1133">Transmembrane helix</keyword>
<dbReference type="Pfam" id="PF00005">
    <property type="entry name" value="ABC_tran"/>
    <property type="match status" value="1"/>
</dbReference>
<dbReference type="GO" id="GO:0034040">
    <property type="term" value="F:ATPase-coupled lipid transmembrane transporter activity"/>
    <property type="evidence" value="ECO:0007669"/>
    <property type="project" value="TreeGrafter"/>
</dbReference>
<feature type="domain" description="ABC transmembrane type-1" evidence="14">
    <location>
        <begin position="157"/>
        <end position="433"/>
    </location>
</feature>
<sequence>MDKNVASSPSGLRCLAYIAKHFDKSVELTHLQHKLGESIVELDRLHLCRCAQWMGLKAKYVSVQFEQLVSTPLPAIVELNGRYMVLTACSSTHISLYCTAEQTQVTWEAKRFCDQWSGQLYLLADNALSTSDVKFGFSWFIPSLKKHLRQARQVIWLSLLIQMIALVTPLVFENVIDRVLVSRSVSSLHVLGIALLTMAVFEPLFGYLRSWMYANLASKLNAELSARLYAHLMGLPLRYFNQRQTGQITARVREMDQIRQFLAGSALTLILDLVFVGIFIAVLFAYASFLTWLVLGSLVLYFVFWLAIGPTLRAKVTKEYETAADNTAFLTESISGIETVKTNTLEPSFEKRWQHHLAGQLKAGFRARVVSIWAEQGIGLIQKLTAALTLWWGVKLVLAGELSPGELVAFNMLAGQVTQPILRLAQVWQDFQHTLIALRRVGDILDEPQEAGSGGLASIPSMRGEVTFNQVRFRYDTDAPEVLKNLSLTIQAGEFVGITGRSGSGKSTLTKLLQRLYVPTSGQVLVDGMDLAIADPVELRRNMSVVLQESCLFGGTIADNIRQCAPNASDEALVQAAQLAGAHEFILDLPQGYNAQVGESGSRLSGGQRQRIALARALITNPRILILDEATSALDYESEAAIISRLPEISQGRTVISIAHRLSTLAHCDRVINLSLDGQCQAQHI</sequence>
<accession>A0AAE7AZ00</accession>
<dbReference type="FunFam" id="3.40.50.300:FF:000299">
    <property type="entry name" value="ABC transporter ATP-binding protein/permease"/>
    <property type="match status" value="1"/>
</dbReference>
<evidence type="ECO:0000313" key="16">
    <source>
        <dbReference type="EMBL" id="QJY38026.1"/>
    </source>
</evidence>
<dbReference type="AlphaFoldDB" id="A0AAE7AZ00"/>
<feature type="transmembrane region" description="Helical" evidence="12">
    <location>
        <begin position="261"/>
        <end position="283"/>
    </location>
</feature>
<evidence type="ECO:0000256" key="4">
    <source>
        <dbReference type="ARBA" id="ARBA00022475"/>
    </source>
</evidence>
<dbReference type="GO" id="GO:0016887">
    <property type="term" value="F:ATP hydrolysis activity"/>
    <property type="evidence" value="ECO:0007669"/>
    <property type="project" value="InterPro"/>
</dbReference>
<keyword evidence="11" id="KW-0080">Bacteriocin transport</keyword>
<feature type="transmembrane region" description="Helical" evidence="12">
    <location>
        <begin position="154"/>
        <end position="176"/>
    </location>
</feature>
<feature type="transmembrane region" description="Helical" evidence="12">
    <location>
        <begin position="188"/>
        <end position="208"/>
    </location>
</feature>
<evidence type="ECO:0000259" key="15">
    <source>
        <dbReference type="PROSITE" id="PS50990"/>
    </source>
</evidence>
<evidence type="ECO:0000256" key="2">
    <source>
        <dbReference type="ARBA" id="ARBA00006025"/>
    </source>
</evidence>
<dbReference type="CDD" id="cd18588">
    <property type="entry name" value="ABC_6TM_CyaB_HlyB_like"/>
    <property type="match status" value="1"/>
</dbReference>
<dbReference type="InterPro" id="IPR003593">
    <property type="entry name" value="AAA+_ATPase"/>
</dbReference>
<evidence type="ECO:0000256" key="11">
    <source>
        <dbReference type="ARBA" id="ARBA00043264"/>
    </source>
</evidence>
<dbReference type="PANTHER" id="PTHR24221:SF654">
    <property type="entry name" value="ATP-BINDING CASSETTE SUB-FAMILY B MEMBER 6"/>
    <property type="match status" value="1"/>
</dbReference>
<dbReference type="Gene3D" id="3.40.50.300">
    <property type="entry name" value="P-loop containing nucleotide triphosphate hydrolases"/>
    <property type="match status" value="1"/>
</dbReference>
<keyword evidence="10 12" id="KW-0472">Membrane</keyword>
<comment type="subcellular location">
    <subcellularLocation>
        <location evidence="1">Cell membrane</location>
        <topology evidence="1">Multi-pass membrane protein</topology>
    </subcellularLocation>
</comment>
<dbReference type="PROSITE" id="PS50893">
    <property type="entry name" value="ABC_TRANSPORTER_2"/>
    <property type="match status" value="1"/>
</dbReference>